<feature type="transmembrane region" description="Helical" evidence="1">
    <location>
        <begin position="205"/>
        <end position="226"/>
    </location>
</feature>
<dbReference type="Gene3D" id="1.20.1530.20">
    <property type="match status" value="1"/>
</dbReference>
<dbReference type="PANTHER" id="PTHR18640:SF5">
    <property type="entry name" value="SODIUM_BILE ACID COTRANSPORTER 7"/>
    <property type="match status" value="1"/>
</dbReference>
<dbReference type="Proteomes" id="UP000322699">
    <property type="component" value="Unassembled WGS sequence"/>
</dbReference>
<dbReference type="InterPro" id="IPR016833">
    <property type="entry name" value="Put_Na-Bile_cotransptr"/>
</dbReference>
<evidence type="ECO:0000256" key="1">
    <source>
        <dbReference type="SAM" id="Phobius"/>
    </source>
</evidence>
<keyword evidence="1" id="KW-1133">Transmembrane helix</keyword>
<dbReference type="RefSeq" id="WP_068265862.1">
    <property type="nucleotide sequence ID" value="NZ_LWSK01000100.1"/>
</dbReference>
<dbReference type="InterPro" id="IPR038770">
    <property type="entry name" value="Na+/solute_symporter_sf"/>
</dbReference>
<feature type="transmembrane region" description="Helical" evidence="1">
    <location>
        <begin position="160"/>
        <end position="177"/>
    </location>
</feature>
<keyword evidence="3" id="KW-1185">Reference proteome</keyword>
<dbReference type="GO" id="GO:0005886">
    <property type="term" value="C:plasma membrane"/>
    <property type="evidence" value="ECO:0007669"/>
    <property type="project" value="TreeGrafter"/>
</dbReference>
<protein>
    <submittedName>
        <fullName evidence="2">Sodium Bile acid symporter family protein</fullName>
    </submittedName>
</protein>
<sequence length="330" mass="34851">MGNKVSKNWFLIALAACFWVGYQFADSIAVALQWPYFRSGIVFAVMMAMGVTLRPDAIRRSLQRPAAAIVAIASNTLLVPLLALPTWFWLPADQFGGLFVAALVPCTLASASVWTRKADGDDSIAILTTVVTNLACFVVVPVGLAMVLARQSDVSAGEQIAKLASIVVAPLVLAQVLRRISVSGRSIGAPSIGDWADQRKLPLSMFAQVGILVMVMLGAAQSVVAVDGETAASSSWTIMSWITLIASVCGVHFVAMGIAIGLAKACGIPRSGQIACGIAGSQKTLMVGLQIAIDCGVSVLPMLIYHVGQLLIDTVIAERWKTKSKNHESD</sequence>
<accession>A0A5B1CHB9</accession>
<evidence type="ECO:0000313" key="2">
    <source>
        <dbReference type="EMBL" id="KAA1260597.1"/>
    </source>
</evidence>
<organism evidence="2 3">
    <name type="scientific">Rubripirellula obstinata</name>
    <dbReference type="NCBI Taxonomy" id="406547"/>
    <lineage>
        <taxon>Bacteria</taxon>
        <taxon>Pseudomonadati</taxon>
        <taxon>Planctomycetota</taxon>
        <taxon>Planctomycetia</taxon>
        <taxon>Pirellulales</taxon>
        <taxon>Pirellulaceae</taxon>
        <taxon>Rubripirellula</taxon>
    </lineage>
</organism>
<reference evidence="2 3" key="1">
    <citation type="submission" date="2019-08" db="EMBL/GenBank/DDBJ databases">
        <title>Deep-cultivation of Planctomycetes and their phenomic and genomic characterization uncovers novel biology.</title>
        <authorList>
            <person name="Wiegand S."/>
            <person name="Jogler M."/>
            <person name="Boedeker C."/>
            <person name="Pinto D."/>
            <person name="Vollmers J."/>
            <person name="Rivas-Marin E."/>
            <person name="Kohn T."/>
            <person name="Peeters S.H."/>
            <person name="Heuer A."/>
            <person name="Rast P."/>
            <person name="Oberbeckmann S."/>
            <person name="Bunk B."/>
            <person name="Jeske O."/>
            <person name="Meyerdierks A."/>
            <person name="Storesund J.E."/>
            <person name="Kallscheuer N."/>
            <person name="Luecker S."/>
            <person name="Lage O.M."/>
            <person name="Pohl T."/>
            <person name="Merkel B.J."/>
            <person name="Hornburger P."/>
            <person name="Mueller R.-W."/>
            <person name="Bruemmer F."/>
            <person name="Labrenz M."/>
            <person name="Spormann A.M."/>
            <person name="Op Den Camp H."/>
            <person name="Overmann J."/>
            <person name="Amann R."/>
            <person name="Jetten M.S.M."/>
            <person name="Mascher T."/>
            <person name="Medema M.H."/>
            <person name="Devos D.P."/>
            <person name="Kaster A.-K."/>
            <person name="Ovreas L."/>
            <person name="Rohde M."/>
            <person name="Galperin M.Y."/>
            <person name="Jogler C."/>
        </authorList>
    </citation>
    <scope>NUCLEOTIDE SEQUENCE [LARGE SCALE GENOMIC DNA]</scope>
    <source>
        <strain evidence="2 3">LF1</strain>
    </source>
</reference>
<dbReference type="AlphaFoldDB" id="A0A5B1CHB9"/>
<keyword evidence="1" id="KW-0472">Membrane</keyword>
<feature type="transmembrane region" description="Helical" evidence="1">
    <location>
        <begin position="238"/>
        <end position="263"/>
    </location>
</feature>
<feature type="transmembrane region" description="Helical" evidence="1">
    <location>
        <begin position="35"/>
        <end position="53"/>
    </location>
</feature>
<proteinExistence type="predicted"/>
<name>A0A5B1CHB9_9BACT</name>
<keyword evidence="1" id="KW-0812">Transmembrane</keyword>
<dbReference type="EMBL" id="VRLW01000001">
    <property type="protein sequence ID" value="KAA1260597.1"/>
    <property type="molecule type" value="Genomic_DNA"/>
</dbReference>
<dbReference type="Pfam" id="PF13593">
    <property type="entry name" value="SBF_like"/>
    <property type="match status" value="1"/>
</dbReference>
<feature type="transmembrane region" description="Helical" evidence="1">
    <location>
        <begin position="65"/>
        <end position="89"/>
    </location>
</feature>
<gene>
    <name evidence="2" type="ORF">LF1_31370</name>
</gene>
<evidence type="ECO:0000313" key="3">
    <source>
        <dbReference type="Proteomes" id="UP000322699"/>
    </source>
</evidence>
<feature type="transmembrane region" description="Helical" evidence="1">
    <location>
        <begin position="126"/>
        <end position="148"/>
    </location>
</feature>
<feature type="transmembrane region" description="Helical" evidence="1">
    <location>
        <begin position="95"/>
        <end position="114"/>
    </location>
</feature>
<dbReference type="PANTHER" id="PTHR18640">
    <property type="entry name" value="SOLUTE CARRIER FAMILY 10 MEMBER 7"/>
    <property type="match status" value="1"/>
</dbReference>
<comment type="caution">
    <text evidence="2">The sequence shown here is derived from an EMBL/GenBank/DDBJ whole genome shotgun (WGS) entry which is preliminary data.</text>
</comment>